<protein>
    <submittedName>
        <fullName evidence="1">Uncharacterized protein</fullName>
    </submittedName>
</protein>
<evidence type="ECO:0000313" key="1">
    <source>
        <dbReference type="EMBL" id="KAL0929574.1"/>
    </source>
</evidence>
<sequence>MAARQTSSVYSDTFDLDDLLSRISKQTSEQREAAMRSLYQEIGELEKDILAYRQVCLTACKALDELRELTTRLRMLLAKTASSMRSDKNKYLANCTAF</sequence>
<name>A0ACC3YCI5_COLTU</name>
<comment type="caution">
    <text evidence="1">The sequence shown here is derived from an EMBL/GenBank/DDBJ whole genome shotgun (WGS) entry which is preliminary data.</text>
</comment>
<evidence type="ECO:0000313" key="2">
    <source>
        <dbReference type="Proteomes" id="UP000805649"/>
    </source>
</evidence>
<organism evidence="1 2">
    <name type="scientific">Colletotrichum truncatum</name>
    <name type="common">Anthracnose fungus</name>
    <name type="synonym">Colletotrichum capsici</name>
    <dbReference type="NCBI Taxonomy" id="5467"/>
    <lineage>
        <taxon>Eukaryota</taxon>
        <taxon>Fungi</taxon>
        <taxon>Dikarya</taxon>
        <taxon>Ascomycota</taxon>
        <taxon>Pezizomycotina</taxon>
        <taxon>Sordariomycetes</taxon>
        <taxon>Hypocreomycetidae</taxon>
        <taxon>Glomerellales</taxon>
        <taxon>Glomerellaceae</taxon>
        <taxon>Colletotrichum</taxon>
        <taxon>Colletotrichum truncatum species complex</taxon>
    </lineage>
</organism>
<gene>
    <name evidence="1" type="ORF">CTRU02_215473</name>
</gene>
<dbReference type="EMBL" id="VUJX02000016">
    <property type="protein sequence ID" value="KAL0929574.1"/>
    <property type="molecule type" value="Genomic_DNA"/>
</dbReference>
<keyword evidence="2" id="KW-1185">Reference proteome</keyword>
<accession>A0ACC3YCI5</accession>
<proteinExistence type="predicted"/>
<reference evidence="1 2" key="1">
    <citation type="journal article" date="2020" name="Phytopathology">
        <title>Genome Sequence Resources of Colletotrichum truncatum, C. plurivorum, C. musicola, and C. sojae: Four Species Pathogenic to Soybean (Glycine max).</title>
        <authorList>
            <person name="Rogerio F."/>
            <person name="Boufleur T.R."/>
            <person name="Ciampi-Guillardi M."/>
            <person name="Sukno S.A."/>
            <person name="Thon M.R."/>
            <person name="Massola Junior N.S."/>
            <person name="Baroncelli R."/>
        </authorList>
    </citation>
    <scope>NUCLEOTIDE SEQUENCE [LARGE SCALE GENOMIC DNA]</scope>
    <source>
        <strain evidence="1 2">CMES1059</strain>
    </source>
</reference>
<dbReference type="Proteomes" id="UP000805649">
    <property type="component" value="Unassembled WGS sequence"/>
</dbReference>